<dbReference type="RefSeq" id="WP_343185101.1">
    <property type="nucleotide sequence ID" value="NZ_JBCITM010000003.1"/>
</dbReference>
<dbReference type="EMBL" id="JBCITM010000003">
    <property type="protein sequence ID" value="MEN1759773.1"/>
    <property type="molecule type" value="Genomic_DNA"/>
</dbReference>
<dbReference type="Pfam" id="PF13247">
    <property type="entry name" value="Fer4_11"/>
    <property type="match status" value="2"/>
</dbReference>
<evidence type="ECO:0000256" key="4">
    <source>
        <dbReference type="ARBA" id="ARBA00023014"/>
    </source>
</evidence>
<keyword evidence="1" id="KW-0004">4Fe-4S</keyword>
<dbReference type="PROSITE" id="PS00198">
    <property type="entry name" value="4FE4S_FER_1"/>
    <property type="match status" value="1"/>
</dbReference>
<organism evidence="6 7">
    <name type="scientific">Anoxynatronum sibiricum</name>
    <dbReference type="NCBI Taxonomy" id="210623"/>
    <lineage>
        <taxon>Bacteria</taxon>
        <taxon>Bacillati</taxon>
        <taxon>Bacillota</taxon>
        <taxon>Clostridia</taxon>
        <taxon>Eubacteriales</taxon>
        <taxon>Clostridiaceae</taxon>
        <taxon>Anoxynatronum</taxon>
    </lineage>
</organism>
<evidence type="ECO:0000256" key="1">
    <source>
        <dbReference type="ARBA" id="ARBA00022485"/>
    </source>
</evidence>
<sequence length="228" mass="25233">MAKYGMVIDLQKCAGCAACSIACKNENNVPDGIFWSHYITETRGEFPKITYTYISTLCNHCDVAPCVDACPVDPKAMYKQDDGITMHDEDSCIGCRACENACPYGVIYYNERGVAPFENWQSGEAAALTEKVGGTVIPYYNPDRAITYAGIRRENKVEKCTFCDHRVINGESPYCVVACPADARIFGDLDDPNSEISQLLSSNDSTVLLPEAGTQPNVYYIHRFDVKE</sequence>
<evidence type="ECO:0000313" key="7">
    <source>
        <dbReference type="Proteomes" id="UP001407405"/>
    </source>
</evidence>
<keyword evidence="2" id="KW-0479">Metal-binding</keyword>
<keyword evidence="4" id="KW-0411">Iron-sulfur</keyword>
<keyword evidence="3" id="KW-0408">Iron</keyword>
<dbReference type="Gene3D" id="3.30.70.20">
    <property type="match status" value="2"/>
</dbReference>
<gene>
    <name evidence="6" type="ORF">AAIG11_04745</name>
</gene>
<dbReference type="InterPro" id="IPR017896">
    <property type="entry name" value="4Fe4S_Fe-S-bd"/>
</dbReference>
<evidence type="ECO:0000313" key="6">
    <source>
        <dbReference type="EMBL" id="MEN1759773.1"/>
    </source>
</evidence>
<dbReference type="PANTHER" id="PTHR43177">
    <property type="entry name" value="PROTEIN NRFC"/>
    <property type="match status" value="1"/>
</dbReference>
<dbReference type="PROSITE" id="PS51379">
    <property type="entry name" value="4FE4S_FER_2"/>
    <property type="match status" value="2"/>
</dbReference>
<evidence type="ECO:0000256" key="3">
    <source>
        <dbReference type="ARBA" id="ARBA00023004"/>
    </source>
</evidence>
<comment type="caution">
    <text evidence="6">The sequence shown here is derived from an EMBL/GenBank/DDBJ whole genome shotgun (WGS) entry which is preliminary data.</text>
</comment>
<dbReference type="Proteomes" id="UP001407405">
    <property type="component" value="Unassembled WGS sequence"/>
</dbReference>
<accession>A0ABU9VRY5</accession>
<dbReference type="InterPro" id="IPR050954">
    <property type="entry name" value="ET_IronSulfur_Cluster-Binding"/>
</dbReference>
<dbReference type="PANTHER" id="PTHR43177:SF3">
    <property type="entry name" value="PROTEIN NRFC HOMOLOG"/>
    <property type="match status" value="1"/>
</dbReference>
<evidence type="ECO:0000259" key="5">
    <source>
        <dbReference type="PROSITE" id="PS51379"/>
    </source>
</evidence>
<reference evidence="6 7" key="1">
    <citation type="submission" date="2024-04" db="EMBL/GenBank/DDBJ databases">
        <title>Genome sequencing and metabolic network reconstruction of aminoacids and betaine degradation by Anoxynatronum sibiricum.</title>
        <authorList>
            <person name="Detkova E.N."/>
            <person name="Boltjanskaja Y.V."/>
            <person name="Mardanov A.V."/>
            <person name="Kevbrin V."/>
        </authorList>
    </citation>
    <scope>NUCLEOTIDE SEQUENCE [LARGE SCALE GENOMIC DNA]</scope>
    <source>
        <strain evidence="6 7">Z-7981</strain>
    </source>
</reference>
<dbReference type="InterPro" id="IPR017900">
    <property type="entry name" value="4Fe4S_Fe_S_CS"/>
</dbReference>
<keyword evidence="7" id="KW-1185">Reference proteome</keyword>
<feature type="domain" description="4Fe-4S ferredoxin-type" evidence="5">
    <location>
        <begin position="83"/>
        <end position="112"/>
    </location>
</feature>
<name>A0ABU9VRY5_9CLOT</name>
<evidence type="ECO:0000256" key="2">
    <source>
        <dbReference type="ARBA" id="ARBA00022723"/>
    </source>
</evidence>
<proteinExistence type="predicted"/>
<feature type="domain" description="4Fe-4S ferredoxin-type" evidence="5">
    <location>
        <begin position="4"/>
        <end position="33"/>
    </location>
</feature>
<dbReference type="CDD" id="cd10551">
    <property type="entry name" value="PsrB"/>
    <property type="match status" value="1"/>
</dbReference>
<protein>
    <submittedName>
        <fullName evidence="6">4Fe-4S dicluster domain-containing protein</fullName>
    </submittedName>
</protein>
<dbReference type="SUPFAM" id="SSF54862">
    <property type="entry name" value="4Fe-4S ferredoxins"/>
    <property type="match status" value="1"/>
</dbReference>